<dbReference type="RefSeq" id="WP_025838852.1">
    <property type="nucleotide sequence ID" value="NZ_FUWL01000014.1"/>
</dbReference>
<dbReference type="EMBL" id="FUWL01000014">
    <property type="protein sequence ID" value="SJZ68497.1"/>
    <property type="molecule type" value="Genomic_DNA"/>
</dbReference>
<dbReference type="Proteomes" id="UP000189956">
    <property type="component" value="Unassembled WGS sequence"/>
</dbReference>
<organism evidence="1 3">
    <name type="scientific">Porphyromonas cangingivalis</name>
    <dbReference type="NCBI Taxonomy" id="36874"/>
    <lineage>
        <taxon>Bacteria</taxon>
        <taxon>Pseudomonadati</taxon>
        <taxon>Bacteroidota</taxon>
        <taxon>Bacteroidia</taxon>
        <taxon>Bacteroidales</taxon>
        <taxon>Porphyromonadaceae</taxon>
        <taxon>Porphyromonas</taxon>
    </lineage>
</organism>
<sequence length="147" mass="17285">MKSWIVLLLALFVFVGCSFDPIDGKCKKKLEKLRQNPRDPRVFGVWILEKDKDRLKEDKDALVNFEVFRSDGYHRKASIVLELNRGVSHVWYTEKDTIFVRRCTSGHFQLFSKDVYKVNGDTLMLYTVSKKTGEVAKSPWVYVRYKE</sequence>
<keyword evidence="3" id="KW-1185">Reference proteome</keyword>
<evidence type="ECO:0000313" key="1">
    <source>
        <dbReference type="EMBL" id="KGN79611.1"/>
    </source>
</evidence>
<evidence type="ECO:0000313" key="3">
    <source>
        <dbReference type="Proteomes" id="UP000030125"/>
    </source>
</evidence>
<reference evidence="1 3" key="1">
    <citation type="submission" date="2014-08" db="EMBL/GenBank/DDBJ databases">
        <title>Porphyromonas cangingivalis strain:COT-109_OH1386 Genome sequencing.</title>
        <authorList>
            <person name="Wallis C."/>
            <person name="Deusch O."/>
            <person name="O'Flynn C."/>
            <person name="Davis I."/>
            <person name="Jospin G."/>
            <person name="Darling A.E."/>
            <person name="Coil D.A."/>
            <person name="Alexiev A."/>
            <person name="Horsfall A."/>
            <person name="Kirkwood N."/>
            <person name="Harris S."/>
            <person name="Eisen J.A."/>
        </authorList>
    </citation>
    <scope>NUCLEOTIDE SEQUENCE [LARGE SCALE GENOMIC DNA]</scope>
    <source>
        <strain evidence="3">COT-109 OH1386</strain>
        <strain evidence="1">COT-109_OH1386</strain>
    </source>
</reference>
<name>A0A0A2EL74_PORCN</name>
<evidence type="ECO:0000313" key="2">
    <source>
        <dbReference type="EMBL" id="SJZ68497.1"/>
    </source>
</evidence>
<dbReference type="OrthoDB" id="672534at2"/>
<dbReference type="PROSITE" id="PS51257">
    <property type="entry name" value="PROKAR_LIPOPROTEIN"/>
    <property type="match status" value="1"/>
</dbReference>
<gene>
    <name evidence="1" type="ORF">HQ35_07360</name>
    <name evidence="2" type="ORF">SAMN02745205_01605</name>
</gene>
<dbReference type="AlphaFoldDB" id="A0A0A2EL74"/>
<evidence type="ECO:0000313" key="4">
    <source>
        <dbReference type="Proteomes" id="UP000189956"/>
    </source>
</evidence>
<protein>
    <submittedName>
        <fullName evidence="1">Uncharacterized protein</fullName>
    </submittedName>
</protein>
<accession>A0A0A2EL74</accession>
<dbReference type="EMBL" id="JQJD01000048">
    <property type="protein sequence ID" value="KGN79611.1"/>
    <property type="molecule type" value="Genomic_DNA"/>
</dbReference>
<proteinExistence type="predicted"/>
<dbReference type="Proteomes" id="UP000030125">
    <property type="component" value="Unassembled WGS sequence"/>
</dbReference>
<reference evidence="2 4" key="2">
    <citation type="submission" date="2017-02" db="EMBL/GenBank/DDBJ databases">
        <authorList>
            <person name="Peterson S.W."/>
        </authorList>
    </citation>
    <scope>NUCLEOTIDE SEQUENCE [LARGE SCALE GENOMIC DNA]</scope>
    <source>
        <strain evidence="2 4">ATCC 700135</strain>
    </source>
</reference>